<feature type="region of interest" description="Disordered" evidence="1">
    <location>
        <begin position="377"/>
        <end position="467"/>
    </location>
</feature>
<comment type="caution">
    <text evidence="2">The sequence shown here is derived from an EMBL/GenBank/DDBJ whole genome shotgun (WGS) entry which is preliminary data.</text>
</comment>
<reference evidence="2 3" key="1">
    <citation type="submission" date="2024-01" db="EMBL/GenBank/DDBJ databases">
        <title>A draft genome for a cacao thread blight-causing isolate of Paramarasmius palmivorus.</title>
        <authorList>
            <person name="Baruah I.K."/>
            <person name="Bukari Y."/>
            <person name="Amoako-Attah I."/>
            <person name="Meinhardt L.W."/>
            <person name="Bailey B.A."/>
            <person name="Cohen S.P."/>
        </authorList>
    </citation>
    <scope>NUCLEOTIDE SEQUENCE [LARGE SCALE GENOMIC DNA]</scope>
    <source>
        <strain evidence="2 3">GH-12</strain>
    </source>
</reference>
<feature type="compositionally biased region" description="Polar residues" evidence="1">
    <location>
        <begin position="28"/>
        <end position="40"/>
    </location>
</feature>
<feature type="compositionally biased region" description="Basic and acidic residues" evidence="1">
    <location>
        <begin position="1"/>
        <end position="13"/>
    </location>
</feature>
<feature type="region of interest" description="Disordered" evidence="1">
    <location>
        <begin position="1"/>
        <end position="65"/>
    </location>
</feature>
<keyword evidence="3" id="KW-1185">Reference proteome</keyword>
<name>A0AAW0CED2_9AGAR</name>
<feature type="compositionally biased region" description="Acidic residues" evidence="1">
    <location>
        <begin position="427"/>
        <end position="440"/>
    </location>
</feature>
<evidence type="ECO:0000313" key="3">
    <source>
        <dbReference type="Proteomes" id="UP001383192"/>
    </source>
</evidence>
<evidence type="ECO:0000313" key="2">
    <source>
        <dbReference type="EMBL" id="KAK7036643.1"/>
    </source>
</evidence>
<feature type="compositionally biased region" description="Basic and acidic residues" evidence="1">
    <location>
        <begin position="523"/>
        <end position="533"/>
    </location>
</feature>
<proteinExistence type="predicted"/>
<dbReference type="EMBL" id="JAYKXP010000050">
    <property type="protein sequence ID" value="KAK7036643.1"/>
    <property type="molecule type" value="Genomic_DNA"/>
</dbReference>
<protein>
    <submittedName>
        <fullName evidence="2">Uncharacterized protein</fullName>
    </submittedName>
</protein>
<feature type="compositionally biased region" description="Acidic residues" evidence="1">
    <location>
        <begin position="402"/>
        <end position="411"/>
    </location>
</feature>
<accession>A0AAW0CED2</accession>
<evidence type="ECO:0000256" key="1">
    <source>
        <dbReference type="SAM" id="MobiDB-lite"/>
    </source>
</evidence>
<dbReference type="Proteomes" id="UP001383192">
    <property type="component" value="Unassembled WGS sequence"/>
</dbReference>
<sequence length="552" mass="62135">MVDLKGYNKETGRYDVQPPVQKRPRNPLRTTHASRTQPVTESDAMNPKIDDSKTLTPSQASRKANREKKRLLYKLLFSDQRDWIRGSTKTGVLAAHWLNDMDSKYGNSEQKTAYKNLKEAIEDLLTSLKFHGDIPFRLDGRPNLGLLTVEDRCAMDMYGLIALGLDLGSLFLLSQCLARDNKRWDENPEGERPLTPTIYDPDQHAWRLIVLYPNDYLPDNAPLMILDPEKRTFRKPNDPSPPPPIQSDWIPCTIDDTLRLQRKRGETIREPVTFSIVGNREKSDFPSTFAMICCFASKVQAVNDTTHLTRSQEIYLSLYRDALAELVGLIYYIPPGRTRKFYAKVDAAVQAVEDVATRVKPSQPSLDSTGRTLTNEAPVASAQAPSVDQATQISQLNRSDSTFDEESDDVEKDTTFNPEKQPASDASQDDIGEPVLEPEPDSPSSGRTGLVDWRNGISSTNPQDIELPAQAPDTQVDDLGYTLAERAAVGRQIVNATNPTERAQAWQRMFFGPLGHPNYQRPPRYECEQWEHDSDSDDDESYDSDDDTSGSH</sequence>
<gene>
    <name evidence="2" type="ORF">VNI00_011576</name>
</gene>
<feature type="compositionally biased region" description="Polar residues" evidence="1">
    <location>
        <begin position="383"/>
        <end position="400"/>
    </location>
</feature>
<feature type="region of interest" description="Disordered" evidence="1">
    <location>
        <begin position="513"/>
        <end position="552"/>
    </location>
</feature>
<organism evidence="2 3">
    <name type="scientific">Paramarasmius palmivorus</name>
    <dbReference type="NCBI Taxonomy" id="297713"/>
    <lineage>
        <taxon>Eukaryota</taxon>
        <taxon>Fungi</taxon>
        <taxon>Dikarya</taxon>
        <taxon>Basidiomycota</taxon>
        <taxon>Agaricomycotina</taxon>
        <taxon>Agaricomycetes</taxon>
        <taxon>Agaricomycetidae</taxon>
        <taxon>Agaricales</taxon>
        <taxon>Marasmiineae</taxon>
        <taxon>Marasmiaceae</taxon>
        <taxon>Paramarasmius</taxon>
    </lineage>
</organism>
<feature type="compositionally biased region" description="Acidic residues" evidence="1">
    <location>
        <begin position="534"/>
        <end position="552"/>
    </location>
</feature>
<dbReference type="AlphaFoldDB" id="A0AAW0CED2"/>